<evidence type="ECO:0000256" key="2">
    <source>
        <dbReference type="ARBA" id="ARBA00022737"/>
    </source>
</evidence>
<dbReference type="Gene3D" id="2.130.10.10">
    <property type="entry name" value="YVTN repeat-like/Quinoprotein amine dehydrogenase"/>
    <property type="match status" value="1"/>
</dbReference>
<keyword evidence="4" id="KW-1185">Reference proteome</keyword>
<dbReference type="SUPFAM" id="SSF50978">
    <property type="entry name" value="WD40 repeat-like"/>
    <property type="match status" value="1"/>
</dbReference>
<evidence type="ECO:0000313" key="4">
    <source>
        <dbReference type="Proteomes" id="UP000515160"/>
    </source>
</evidence>
<dbReference type="OrthoDB" id="10248252at2759"/>
<dbReference type="AlphaFoldDB" id="A0A6P8WH03"/>
<dbReference type="PANTHER" id="PTHR10971">
    <property type="entry name" value="MRNA EXPORT FACTOR AND BUB3"/>
    <property type="match status" value="1"/>
</dbReference>
<feature type="repeat" description="WD" evidence="3">
    <location>
        <begin position="129"/>
        <end position="151"/>
    </location>
</feature>
<reference evidence="5" key="1">
    <citation type="submission" date="2025-08" db="UniProtKB">
        <authorList>
            <consortium name="RefSeq"/>
        </authorList>
    </citation>
    <scope>IDENTIFICATION</scope>
    <source>
        <strain evidence="5">15112-1751.03</strain>
        <tissue evidence="5">Whole Adult</tissue>
    </source>
</reference>
<dbReference type="PROSITE" id="PS00678">
    <property type="entry name" value="WD_REPEATS_1"/>
    <property type="match status" value="1"/>
</dbReference>
<organism evidence="4 5">
    <name type="scientific">Drosophila albomicans</name>
    <name type="common">Fruit fly</name>
    <dbReference type="NCBI Taxonomy" id="7291"/>
    <lineage>
        <taxon>Eukaryota</taxon>
        <taxon>Metazoa</taxon>
        <taxon>Ecdysozoa</taxon>
        <taxon>Arthropoda</taxon>
        <taxon>Hexapoda</taxon>
        <taxon>Insecta</taxon>
        <taxon>Pterygota</taxon>
        <taxon>Neoptera</taxon>
        <taxon>Endopterygota</taxon>
        <taxon>Diptera</taxon>
        <taxon>Brachycera</taxon>
        <taxon>Muscomorpha</taxon>
        <taxon>Ephydroidea</taxon>
        <taxon>Drosophilidae</taxon>
        <taxon>Drosophila</taxon>
    </lineage>
</organism>
<sequence length="376" mass="41488">MDKPQMIEHLHEAVNYTVYDTKWIPLSAKFVVLGSKPNSQGILDIYELNQEKLEKVKSVTKKSAFKCGTFGASSLRNRHLAVGDFEGRLQVLDLERPDMAVYNVKAHTGIINCIDAIGGTQLDCGAPEIVTGSRDGAVRVWDIRQGQEPVVDISPPPQMGDGINKSASTRRDCWAVAFGNTYNEQERIVAAGYDNGDLKLFDLRALAVRWETTLKNGVCGLEFDRRDIIMNKMAVTTLEGGLLVFDMRTQHPTKGFSWAEERNAGRSVGSNGIIQGPKATVWTVRHLPQNRDVFLTGSGTGSIRLWKYDYPDRRVIENSDGAKEGVAGKLQMVSAVTLSSQPVHSFDWHPDKLGLAVAGAFDQSVRVLITTKLNTL</sequence>
<dbReference type="Pfam" id="PF00400">
    <property type="entry name" value="WD40"/>
    <property type="match status" value="2"/>
</dbReference>
<dbReference type="InterPro" id="IPR036322">
    <property type="entry name" value="WD40_repeat_dom_sf"/>
</dbReference>
<dbReference type="CTD" id="39997"/>
<evidence type="ECO:0000256" key="1">
    <source>
        <dbReference type="ARBA" id="ARBA00022574"/>
    </source>
</evidence>
<accession>A0A6P8WH03</accession>
<dbReference type="GeneID" id="117567234"/>
<evidence type="ECO:0000313" key="5">
    <source>
        <dbReference type="RefSeq" id="XP_034102956.1"/>
    </source>
</evidence>
<dbReference type="SMART" id="SM00320">
    <property type="entry name" value="WD40"/>
    <property type="match status" value="4"/>
</dbReference>
<keyword evidence="2" id="KW-0677">Repeat</keyword>
<name>A0A6P8WH03_DROAB</name>
<dbReference type="InterPro" id="IPR019775">
    <property type="entry name" value="WD40_repeat_CS"/>
</dbReference>
<gene>
    <name evidence="5" type="primary">LOC117567234</name>
</gene>
<dbReference type="InterPro" id="IPR001680">
    <property type="entry name" value="WD40_rpt"/>
</dbReference>
<protein>
    <submittedName>
        <fullName evidence="5">Dynein axonemal assembly factor 10</fullName>
    </submittedName>
</protein>
<dbReference type="Proteomes" id="UP000515160">
    <property type="component" value="Chromosome 3"/>
</dbReference>
<evidence type="ECO:0000256" key="3">
    <source>
        <dbReference type="PROSITE-ProRule" id="PRU00221"/>
    </source>
</evidence>
<dbReference type="PROSITE" id="PS50082">
    <property type="entry name" value="WD_REPEATS_2"/>
    <property type="match status" value="1"/>
</dbReference>
<keyword evidence="1 3" id="KW-0853">WD repeat</keyword>
<dbReference type="RefSeq" id="XP_034102956.1">
    <property type="nucleotide sequence ID" value="XM_034247065.2"/>
</dbReference>
<proteinExistence type="predicted"/>
<dbReference type="InterPro" id="IPR015943">
    <property type="entry name" value="WD40/YVTN_repeat-like_dom_sf"/>
</dbReference>